<comment type="caution">
    <text evidence="1">The sequence shown here is derived from an EMBL/GenBank/DDBJ whole genome shotgun (WGS) entry which is preliminary data.</text>
</comment>
<dbReference type="EMBL" id="PZAO01000048">
    <property type="protein sequence ID" value="PTG67470.1"/>
    <property type="molecule type" value="Genomic_DNA"/>
</dbReference>
<name>A0ABX5I592_STACR</name>
<protein>
    <submittedName>
        <fullName evidence="1">ACP synthase</fullName>
    </submittedName>
</protein>
<keyword evidence="2" id="KW-1185">Reference proteome</keyword>
<organism evidence="1 2">
    <name type="scientific">Staphylococcus chromogenes</name>
    <name type="common">Staphylococcus hyicus subsp. chromogenes</name>
    <dbReference type="NCBI Taxonomy" id="46126"/>
    <lineage>
        <taxon>Bacteria</taxon>
        <taxon>Bacillati</taxon>
        <taxon>Bacillota</taxon>
        <taxon>Bacilli</taxon>
        <taxon>Bacillales</taxon>
        <taxon>Staphylococcaceae</taxon>
        <taxon>Staphylococcus</taxon>
    </lineage>
</organism>
<proteinExistence type="predicted"/>
<gene>
    <name evidence="1" type="ORF">BU676_11815</name>
</gene>
<sequence>MIPTLEDVIIYSDDFIDIINYDTSYLVYEDVLLIKSLNDLNKYQMVDRILFMQKYCKGDFDYLLDDAEFRYINKIYNNLNLFTFINSVNNNFSLKPFLNEEQLKSILAIKKEDAAWSYNSSITSDELSKLNKTQKKLSTKLGSIYTISKKDKEYVRLGPKLSYINLQQHRKYLHSEINYYNYPNQLISYVALEMEYAWAFFNELFYLIDLYLKSLIAQKKSVAKYKARIIKFIQDYLMILLIDIQLPTVRICLIRSIVDECEDETDYNKKRKLIEQAVQRYKYVKGQVVRFQSAMKALVKTPISIEKNMMRTKINNYKKYYCPRQKTKCSNIEYNVSLFFEAVEGFK</sequence>
<dbReference type="RefSeq" id="WP_107372933.1">
    <property type="nucleotide sequence ID" value="NZ_PZAO01000048.1"/>
</dbReference>
<evidence type="ECO:0000313" key="1">
    <source>
        <dbReference type="EMBL" id="PTG67470.1"/>
    </source>
</evidence>
<accession>A0ABX5I592</accession>
<dbReference type="Proteomes" id="UP000242008">
    <property type="component" value="Unassembled WGS sequence"/>
</dbReference>
<reference evidence="1 2" key="1">
    <citation type="journal article" date="2016" name="Front. Microbiol.">
        <title>Comprehensive Phylogenetic Analysis of Bovine Non-aureus Staphylococci Species Based on Whole-Genome Sequencing.</title>
        <authorList>
            <person name="Naushad S."/>
            <person name="Barkema H.W."/>
            <person name="Luby C."/>
            <person name="Condas L.A."/>
            <person name="Nobrega D.B."/>
            <person name="Carson D.A."/>
            <person name="De Buck J."/>
        </authorList>
    </citation>
    <scope>NUCLEOTIDE SEQUENCE [LARGE SCALE GENOMIC DNA]</scope>
    <source>
        <strain evidence="1 2">SNUC 1363</strain>
    </source>
</reference>
<evidence type="ECO:0000313" key="2">
    <source>
        <dbReference type="Proteomes" id="UP000242008"/>
    </source>
</evidence>